<keyword evidence="2" id="KW-1185">Reference proteome</keyword>
<gene>
    <name evidence="1" type="ORF">HAX54_047951</name>
</gene>
<reference evidence="1 2" key="1">
    <citation type="journal article" date="2021" name="BMC Genomics">
        <title>Datura genome reveals duplications of psychoactive alkaloid biosynthetic genes and high mutation rate following tissue culture.</title>
        <authorList>
            <person name="Rajewski A."/>
            <person name="Carter-House D."/>
            <person name="Stajich J."/>
            <person name="Litt A."/>
        </authorList>
    </citation>
    <scope>NUCLEOTIDE SEQUENCE [LARGE SCALE GENOMIC DNA]</scope>
    <source>
        <strain evidence="1">AR-01</strain>
    </source>
</reference>
<dbReference type="Proteomes" id="UP000823775">
    <property type="component" value="Unassembled WGS sequence"/>
</dbReference>
<protein>
    <submittedName>
        <fullName evidence="1">Uncharacterized protein</fullName>
    </submittedName>
</protein>
<feature type="non-terminal residue" evidence="1">
    <location>
        <position position="57"/>
    </location>
</feature>
<comment type="caution">
    <text evidence="1">The sequence shown here is derived from an EMBL/GenBank/DDBJ whole genome shotgun (WGS) entry which is preliminary data.</text>
</comment>
<organism evidence="1 2">
    <name type="scientific">Datura stramonium</name>
    <name type="common">Jimsonweed</name>
    <name type="synonym">Common thornapple</name>
    <dbReference type="NCBI Taxonomy" id="4076"/>
    <lineage>
        <taxon>Eukaryota</taxon>
        <taxon>Viridiplantae</taxon>
        <taxon>Streptophyta</taxon>
        <taxon>Embryophyta</taxon>
        <taxon>Tracheophyta</taxon>
        <taxon>Spermatophyta</taxon>
        <taxon>Magnoliopsida</taxon>
        <taxon>eudicotyledons</taxon>
        <taxon>Gunneridae</taxon>
        <taxon>Pentapetalae</taxon>
        <taxon>asterids</taxon>
        <taxon>lamiids</taxon>
        <taxon>Solanales</taxon>
        <taxon>Solanaceae</taxon>
        <taxon>Solanoideae</taxon>
        <taxon>Datureae</taxon>
        <taxon>Datura</taxon>
    </lineage>
</organism>
<proteinExistence type="predicted"/>
<name>A0ABS8STF2_DATST</name>
<accession>A0ABS8STF2</accession>
<dbReference type="EMBL" id="JACEIK010000786">
    <property type="protein sequence ID" value="MCD7462188.1"/>
    <property type="molecule type" value="Genomic_DNA"/>
</dbReference>
<evidence type="ECO:0000313" key="2">
    <source>
        <dbReference type="Proteomes" id="UP000823775"/>
    </source>
</evidence>
<sequence length="57" mass="6724">MENESENRMTVAKNQRSINYSSTPKQFEVGYINPRYSLLYPDPITCSFFRELAMAKR</sequence>
<evidence type="ECO:0000313" key="1">
    <source>
        <dbReference type="EMBL" id="MCD7462188.1"/>
    </source>
</evidence>